<feature type="transmembrane region" description="Helical" evidence="6">
    <location>
        <begin position="337"/>
        <end position="357"/>
    </location>
</feature>
<evidence type="ECO:0000256" key="1">
    <source>
        <dbReference type="ARBA" id="ARBA00004141"/>
    </source>
</evidence>
<feature type="transmembrane region" description="Helical" evidence="6">
    <location>
        <begin position="466"/>
        <end position="486"/>
    </location>
</feature>
<evidence type="ECO:0008006" key="9">
    <source>
        <dbReference type="Google" id="ProtNLM"/>
    </source>
</evidence>
<dbReference type="SUPFAM" id="SSF103473">
    <property type="entry name" value="MFS general substrate transporter"/>
    <property type="match status" value="1"/>
</dbReference>
<feature type="compositionally biased region" description="Basic and acidic residues" evidence="5">
    <location>
        <begin position="8"/>
        <end position="21"/>
    </location>
</feature>
<dbReference type="InterPro" id="IPR049680">
    <property type="entry name" value="FLVCR1-2_SLC49-like"/>
</dbReference>
<protein>
    <recommendedName>
        <fullName evidence="9">Major facilitator superfamily transporter</fullName>
    </recommendedName>
</protein>
<feature type="transmembrane region" description="Helical" evidence="6">
    <location>
        <begin position="392"/>
        <end position="416"/>
    </location>
</feature>
<keyword evidence="3 6" id="KW-1133">Transmembrane helix</keyword>
<dbReference type="Pfam" id="PF07690">
    <property type="entry name" value="MFS_1"/>
    <property type="match status" value="1"/>
</dbReference>
<evidence type="ECO:0000256" key="4">
    <source>
        <dbReference type="ARBA" id="ARBA00023136"/>
    </source>
</evidence>
<evidence type="ECO:0000313" key="7">
    <source>
        <dbReference type="EMBL" id="KAK7744258.1"/>
    </source>
</evidence>
<dbReference type="PANTHER" id="PTHR10924">
    <property type="entry name" value="MAJOR FACILITATOR SUPERFAMILY PROTEIN-RELATED"/>
    <property type="match status" value="1"/>
</dbReference>
<dbReference type="EMBL" id="JAJSPL020000011">
    <property type="protein sequence ID" value="KAK7744258.1"/>
    <property type="molecule type" value="Genomic_DNA"/>
</dbReference>
<evidence type="ECO:0000256" key="2">
    <source>
        <dbReference type="ARBA" id="ARBA00022692"/>
    </source>
</evidence>
<comment type="caution">
    <text evidence="7">The sequence shown here is derived from an EMBL/GenBank/DDBJ whole genome shotgun (WGS) entry which is preliminary data.</text>
</comment>
<dbReference type="AlphaFoldDB" id="A0AAN9YGU7"/>
<dbReference type="PANTHER" id="PTHR10924:SF6">
    <property type="entry name" value="SOLUTE CARRIER FAMILY 49 MEMBER A3"/>
    <property type="match status" value="1"/>
</dbReference>
<evidence type="ECO:0000313" key="8">
    <source>
        <dbReference type="Proteomes" id="UP001320245"/>
    </source>
</evidence>
<feature type="transmembrane region" description="Helical" evidence="6">
    <location>
        <begin position="250"/>
        <end position="268"/>
    </location>
</feature>
<feature type="transmembrane region" description="Helical" evidence="6">
    <location>
        <begin position="126"/>
        <end position="148"/>
    </location>
</feature>
<reference evidence="7 8" key="1">
    <citation type="journal article" date="2023" name="PLoS ONE">
        <title>Cytospora paraplurivora sp. nov. isolated from orchards with fruit tree decline syndrome in Ontario, Canada.</title>
        <authorList>
            <person name="Ilyukhin E."/>
            <person name="Nguyen H.D.T."/>
            <person name="Castle A.J."/>
            <person name="Ellouze W."/>
        </authorList>
    </citation>
    <scope>NUCLEOTIDE SEQUENCE [LARGE SCALE GENOMIC DNA]</scope>
    <source>
        <strain evidence="7 8">FDS-564</strain>
    </source>
</reference>
<feature type="transmembrane region" description="Helical" evidence="6">
    <location>
        <begin position="369"/>
        <end position="386"/>
    </location>
</feature>
<proteinExistence type="predicted"/>
<evidence type="ECO:0000256" key="5">
    <source>
        <dbReference type="SAM" id="MobiDB-lite"/>
    </source>
</evidence>
<dbReference type="Gene3D" id="1.20.1250.20">
    <property type="entry name" value="MFS general substrate transporter like domains"/>
    <property type="match status" value="1"/>
</dbReference>
<name>A0AAN9YGU7_9PEZI</name>
<keyword evidence="8" id="KW-1185">Reference proteome</keyword>
<feature type="region of interest" description="Disordered" evidence="5">
    <location>
        <begin position="1"/>
        <end position="50"/>
    </location>
</feature>
<keyword evidence="4 6" id="KW-0472">Membrane</keyword>
<comment type="subcellular location">
    <subcellularLocation>
        <location evidence="1">Membrane</location>
        <topology evidence="1">Multi-pass membrane protein</topology>
    </subcellularLocation>
</comment>
<gene>
    <name evidence="7" type="ORF">SLS53_003779</name>
</gene>
<feature type="transmembrane region" description="Helical" evidence="6">
    <location>
        <begin position="221"/>
        <end position="244"/>
    </location>
</feature>
<evidence type="ECO:0000256" key="6">
    <source>
        <dbReference type="SAM" id="Phobius"/>
    </source>
</evidence>
<sequence length="520" mass="56147">MAAEDISEDRKGGHIQVKTDPDQTPGSSSDKANEADQLSDRSISPGEHSSRRLLSHRLGALLHHEPRRSAEVNGDGTFPFYKVYKRRWFGLVQLTLLNIIVSWDWLTFSPVAGSAAQFFNTTESNINWLSTSFLFAFCVFSAPAIYALHWGPKPSILASAVLILVGNWIRYGGVRTKSPSFGVVMFGQILIGFGQPFVLAAPTRYSDMWFTNSGRVAATALMSLANPLGAALGQLIVPFWVYSASDIPDAVLYCAIIATVACVPALFVPARPPTPVAPSAETAKLSLGASTRILTRSPEFWMIFLPFSVYVGFFNSISSLLNQIMEPYGFSDNESGIAGAVLIVVGLVSSAITSPILDRTKAFLPATKVAVPIIGLSYLVFVWMPATRAIAGPYVVLAVLGASSFSLVPVAMELLVELTHPVSPEITSTLAWGGGQLLGAIFIIISDALKGGGDADAPHDNMDRALVFQAVVAMVFMPVPLCLGLFGRREHVRLRRVQTDQDRLADHNAAARASEEREHV</sequence>
<dbReference type="InterPro" id="IPR036259">
    <property type="entry name" value="MFS_trans_sf"/>
</dbReference>
<dbReference type="InterPro" id="IPR011701">
    <property type="entry name" value="MFS"/>
</dbReference>
<feature type="transmembrane region" description="Helical" evidence="6">
    <location>
        <begin position="155"/>
        <end position="174"/>
    </location>
</feature>
<accession>A0AAN9YGU7</accession>
<dbReference type="Proteomes" id="UP001320245">
    <property type="component" value="Unassembled WGS sequence"/>
</dbReference>
<evidence type="ECO:0000256" key="3">
    <source>
        <dbReference type="ARBA" id="ARBA00022989"/>
    </source>
</evidence>
<feature type="transmembrane region" description="Helical" evidence="6">
    <location>
        <begin position="180"/>
        <end position="200"/>
    </location>
</feature>
<dbReference type="GO" id="GO:0022857">
    <property type="term" value="F:transmembrane transporter activity"/>
    <property type="evidence" value="ECO:0007669"/>
    <property type="project" value="InterPro"/>
</dbReference>
<feature type="transmembrane region" description="Helical" evidence="6">
    <location>
        <begin position="300"/>
        <end position="317"/>
    </location>
</feature>
<organism evidence="7 8">
    <name type="scientific">Cytospora paraplurivora</name>
    <dbReference type="NCBI Taxonomy" id="2898453"/>
    <lineage>
        <taxon>Eukaryota</taxon>
        <taxon>Fungi</taxon>
        <taxon>Dikarya</taxon>
        <taxon>Ascomycota</taxon>
        <taxon>Pezizomycotina</taxon>
        <taxon>Sordariomycetes</taxon>
        <taxon>Sordariomycetidae</taxon>
        <taxon>Diaporthales</taxon>
        <taxon>Cytosporaceae</taxon>
        <taxon>Cytospora</taxon>
    </lineage>
</organism>
<dbReference type="GO" id="GO:0016020">
    <property type="term" value="C:membrane"/>
    <property type="evidence" value="ECO:0007669"/>
    <property type="project" value="UniProtKB-SubCell"/>
</dbReference>
<keyword evidence="2 6" id="KW-0812">Transmembrane</keyword>